<comment type="caution">
    <text evidence="1">The sequence shown here is derived from an EMBL/GenBank/DDBJ whole genome shotgun (WGS) entry which is preliminary data.</text>
</comment>
<dbReference type="AlphaFoldDB" id="A0A5C4XJK2"/>
<keyword evidence="2" id="KW-1185">Reference proteome</keyword>
<reference evidence="1 2" key="1">
    <citation type="submission" date="2019-06" db="EMBL/GenBank/DDBJ databases">
        <title>The draft genome of Rhizobium smilacinae PTYR-5.</title>
        <authorList>
            <person name="Liu L."/>
            <person name="Li L."/>
            <person name="Zhang X."/>
        </authorList>
    </citation>
    <scope>NUCLEOTIDE SEQUENCE [LARGE SCALE GENOMIC DNA]</scope>
    <source>
        <strain evidence="1 2">PTYR-5</strain>
    </source>
</reference>
<accession>A0A5C4XJK2</accession>
<dbReference type="EMBL" id="VDMN01000002">
    <property type="protein sequence ID" value="TNM63705.1"/>
    <property type="molecule type" value="Genomic_DNA"/>
</dbReference>
<gene>
    <name evidence="1" type="ORF">FHP24_13010</name>
</gene>
<dbReference type="OrthoDB" id="290218at2"/>
<name>A0A5C4XJK2_9HYPH</name>
<evidence type="ECO:0000313" key="2">
    <source>
        <dbReference type="Proteomes" id="UP000311605"/>
    </source>
</evidence>
<organism evidence="1 2">
    <name type="scientific">Aliirhizobium smilacinae</name>
    <dbReference type="NCBI Taxonomy" id="1395944"/>
    <lineage>
        <taxon>Bacteria</taxon>
        <taxon>Pseudomonadati</taxon>
        <taxon>Pseudomonadota</taxon>
        <taxon>Alphaproteobacteria</taxon>
        <taxon>Hyphomicrobiales</taxon>
        <taxon>Rhizobiaceae</taxon>
        <taxon>Aliirhizobium</taxon>
    </lineage>
</organism>
<protein>
    <submittedName>
        <fullName evidence="1">Uncharacterized protein</fullName>
    </submittedName>
</protein>
<dbReference type="Proteomes" id="UP000311605">
    <property type="component" value="Unassembled WGS sequence"/>
</dbReference>
<evidence type="ECO:0000313" key="1">
    <source>
        <dbReference type="EMBL" id="TNM63705.1"/>
    </source>
</evidence>
<dbReference type="RefSeq" id="WP_139676611.1">
    <property type="nucleotide sequence ID" value="NZ_VDMN01000002.1"/>
</dbReference>
<proteinExistence type="predicted"/>
<sequence>MSTETACKVCSFYEDHVVNAGSAPADAGLCRFNPPVTQPAADARGFWPVVSANDWCGQFDSESKAA</sequence>